<dbReference type="InterPro" id="IPR037026">
    <property type="entry name" value="Vgr_OB-fold_dom_sf"/>
</dbReference>
<dbReference type="InterPro" id="IPR006533">
    <property type="entry name" value="T6SS_Vgr_RhsGE"/>
</dbReference>
<dbReference type="EMBL" id="JAZDQJ010000009">
    <property type="protein sequence ID" value="MEE1933747.1"/>
    <property type="molecule type" value="Genomic_DNA"/>
</dbReference>
<evidence type="ECO:0000313" key="6">
    <source>
        <dbReference type="Proteomes" id="UP001335100"/>
    </source>
</evidence>
<dbReference type="RefSeq" id="WP_330074571.1">
    <property type="nucleotide sequence ID" value="NZ_JAZDQJ010000009.1"/>
</dbReference>
<dbReference type="Pfam" id="PF10106">
    <property type="entry name" value="DUF2345"/>
    <property type="match status" value="1"/>
</dbReference>
<dbReference type="Pfam" id="PF13296">
    <property type="entry name" value="T6SS_Vgr"/>
    <property type="match status" value="1"/>
</dbReference>
<accession>A0ABU7HQC9</accession>
<dbReference type="NCBIfam" id="TIGR01646">
    <property type="entry name" value="vgr_GE"/>
    <property type="match status" value="1"/>
</dbReference>
<feature type="domain" description="Putative type VI secretion system Rhs element associated Vgr" evidence="4">
    <location>
        <begin position="512"/>
        <end position="611"/>
    </location>
</feature>
<reference evidence="5 6" key="1">
    <citation type="submission" date="2024-01" db="EMBL/GenBank/DDBJ databases">
        <title>Unpublished Manusciprt.</title>
        <authorList>
            <person name="Duman M."/>
            <person name="Valdes E.G."/>
            <person name="Ajmi N."/>
            <person name="Altun S."/>
            <person name="Saticioglu I.B."/>
        </authorList>
    </citation>
    <scope>NUCLEOTIDE SEQUENCE [LARGE SCALE GENOMIC DNA]</scope>
    <source>
        <strain evidence="5 6">148P</strain>
    </source>
</reference>
<dbReference type="Gene3D" id="3.55.50.10">
    <property type="entry name" value="Baseplate protein-like domains"/>
    <property type="match status" value="1"/>
</dbReference>
<dbReference type="Gene3D" id="4.10.220.110">
    <property type="match status" value="1"/>
</dbReference>
<dbReference type="InterPro" id="IPR018769">
    <property type="entry name" value="VgrG2_DUF2345"/>
</dbReference>
<dbReference type="InterPro" id="IPR006531">
    <property type="entry name" value="Gp5/Vgr_OB"/>
</dbReference>
<dbReference type="SUPFAM" id="SSF69255">
    <property type="entry name" value="gp5 N-terminal domain-like"/>
    <property type="match status" value="1"/>
</dbReference>
<dbReference type="InterPro" id="IPR028244">
    <property type="entry name" value="T6SS_Rhs_Vgr_dom"/>
</dbReference>
<dbReference type="Gene3D" id="2.40.50.230">
    <property type="entry name" value="Gp5 N-terminal domain"/>
    <property type="match status" value="1"/>
</dbReference>
<protein>
    <submittedName>
        <fullName evidence="5">Type VI secretion system tip protein VgrG</fullName>
    </submittedName>
</protein>
<gene>
    <name evidence="5" type="primary">vgrG</name>
    <name evidence="5" type="ORF">V0R50_10990</name>
</gene>
<keyword evidence="1" id="KW-0175">Coiled coil</keyword>
<evidence type="ECO:0000259" key="2">
    <source>
        <dbReference type="Pfam" id="PF04717"/>
    </source>
</evidence>
<organism evidence="5 6">
    <name type="scientific">Pseudomonas ulcerans</name>
    <dbReference type="NCBI Taxonomy" id="3115852"/>
    <lineage>
        <taxon>Bacteria</taxon>
        <taxon>Pseudomonadati</taxon>
        <taxon>Pseudomonadota</taxon>
        <taxon>Gammaproteobacteria</taxon>
        <taxon>Pseudomonadales</taxon>
        <taxon>Pseudomonadaceae</taxon>
        <taxon>Pseudomonas</taxon>
    </lineage>
</organism>
<name>A0ABU7HQC9_9PSED</name>
<feature type="coiled-coil region" evidence="1">
    <location>
        <begin position="599"/>
        <end position="640"/>
    </location>
</feature>
<dbReference type="Proteomes" id="UP001335100">
    <property type="component" value="Unassembled WGS sequence"/>
</dbReference>
<comment type="caution">
    <text evidence="5">The sequence shown here is derived from an EMBL/GenBank/DDBJ whole genome shotgun (WGS) entry which is preliminary data.</text>
</comment>
<evidence type="ECO:0000313" key="5">
    <source>
        <dbReference type="EMBL" id="MEE1933747.1"/>
    </source>
</evidence>
<evidence type="ECO:0000259" key="4">
    <source>
        <dbReference type="Pfam" id="PF13296"/>
    </source>
</evidence>
<dbReference type="Pfam" id="PF05954">
    <property type="entry name" value="Phage_GPD"/>
    <property type="match status" value="1"/>
</dbReference>
<evidence type="ECO:0000259" key="3">
    <source>
        <dbReference type="Pfam" id="PF10106"/>
    </source>
</evidence>
<feature type="domain" description="DUF2345" evidence="3">
    <location>
        <begin position="632"/>
        <end position="779"/>
    </location>
</feature>
<dbReference type="SUPFAM" id="SSF69279">
    <property type="entry name" value="Phage tail proteins"/>
    <property type="match status" value="2"/>
</dbReference>
<dbReference type="Gene3D" id="2.30.110.50">
    <property type="match status" value="1"/>
</dbReference>
<keyword evidence="6" id="KW-1185">Reference proteome</keyword>
<sequence length="918" mass="103465">MTDIVSRYPSPTTRNPYQLNVQNVDVPLDIFAFEGEEYLSQPFRYTIRFSCALPQPDVEDDDPDRPKPLDLDKTLFLNRTARFALYGEPPVTYPWEEKKKKHNPVRELFGVITSFKRIRATVDEGQYEIVLEPRFGLLARSKQTRLYLRKSVPQIVKHILKERHKLFSHEYFLDLDRDYPVRDHVLQYEETDLAFVQRLLAEVGIWYRFDINSEHRVEVVHFRDLPLHDHRVELPYLPRAGMNSNGADCVWDIGTRHQVVEKDLVFRTYDPRQANKHLQGETEQWRLEHSVYGETYEYGWAYTELGQIYSDRPTPETGRFFARLTYERNMNLRSQVRGFSSSPQVEPARMLKLRGDVPEDCAKSVMVHTTRISGGRNRNYLVEFEGLPYAGLVGFRPPLQPKPVIAGTIPARITSRQKNDPYSHIDLEGRYRVSFMFDRDTREPGYESLALRLARPYAGDLYGLHFPLLAGTEVAIAFEQGDPDRPYISHALHDDRHPDHVARDNNTRNVLRTPSNNKLRMEDQKGQEHVKVSTEFGGKSQLNLGHLVGKDRKKRGEGFELRSDHWGVLRAGKGLFISADAQPKAEGEVLAMNPALDRLQQAAEQLESLSCDAEASRGDAADVQAQLKLLKDDLEQLKSAVLLLSAPKGIALTSGEHLQLAAQNNLLLNAGAHADMSVVKRLFIGVGQGLSLFVRKLGIKLIANQGPVQIQAQHDTLTLMAREGLEVVSTEDEIRIVAKKKITLNAGGSYLILDPTRIEAGTEGDYLVKAPRVAFTGAASMSAAHPEYPLSQFKQALRFSVDQVPNAPGLSWAGMPYQLFAGSALLAEGVLDETGRIQVEHQAVTHSYRLQLLNGVSYQLPVPGDYSNPQQAHLANEGLQNHKSATASGLVPPMGHTEQRGVYSELLNGSTDLKGEER</sequence>
<dbReference type="Pfam" id="PF04717">
    <property type="entry name" value="Phage_base_V"/>
    <property type="match status" value="1"/>
</dbReference>
<proteinExistence type="predicted"/>
<evidence type="ECO:0000256" key="1">
    <source>
        <dbReference type="SAM" id="Coils"/>
    </source>
</evidence>
<feature type="domain" description="Gp5/Type VI secretion system Vgr protein OB-fold" evidence="2">
    <location>
        <begin position="429"/>
        <end position="493"/>
    </location>
</feature>